<dbReference type="PANTHER" id="PTHR33393">
    <property type="entry name" value="POLYGLUTAMINE SYNTHESIS ACCESSORY PROTEIN RV0574C-RELATED"/>
    <property type="match status" value="1"/>
</dbReference>
<organism evidence="4 5">
    <name type="scientific">Halobacillus naozhouensis</name>
    <dbReference type="NCBI Taxonomy" id="554880"/>
    <lineage>
        <taxon>Bacteria</taxon>
        <taxon>Bacillati</taxon>
        <taxon>Bacillota</taxon>
        <taxon>Bacilli</taxon>
        <taxon>Bacillales</taxon>
        <taxon>Bacillaceae</taxon>
        <taxon>Halobacillus</taxon>
    </lineage>
</organism>
<evidence type="ECO:0000256" key="2">
    <source>
        <dbReference type="SAM" id="MobiDB-lite"/>
    </source>
</evidence>
<dbReference type="SUPFAM" id="SSF56300">
    <property type="entry name" value="Metallo-dependent phosphatases"/>
    <property type="match status" value="1"/>
</dbReference>
<reference evidence="4 5" key="1">
    <citation type="submission" date="2023-04" db="EMBL/GenBank/DDBJ databases">
        <title>Genome sequence of Halobacillus naozhouensis KACC 21980.</title>
        <authorList>
            <person name="Kim S."/>
            <person name="Heo J."/>
            <person name="Kwon S.-W."/>
        </authorList>
    </citation>
    <scope>NUCLEOTIDE SEQUENCE [LARGE SCALE GENOMIC DNA]</scope>
    <source>
        <strain evidence="4 5">KCTC 13234</strain>
    </source>
</reference>
<evidence type="ECO:0000259" key="3">
    <source>
        <dbReference type="SMART" id="SM00854"/>
    </source>
</evidence>
<dbReference type="GO" id="GO:0016787">
    <property type="term" value="F:hydrolase activity"/>
    <property type="evidence" value="ECO:0007669"/>
    <property type="project" value="UniProtKB-KW"/>
</dbReference>
<dbReference type="InterPro" id="IPR052169">
    <property type="entry name" value="CW_Biosynth-Accessory"/>
</dbReference>
<dbReference type="CDD" id="cd07381">
    <property type="entry name" value="MPP_CapA"/>
    <property type="match status" value="1"/>
</dbReference>
<dbReference type="Proteomes" id="UP001221597">
    <property type="component" value="Chromosome"/>
</dbReference>
<dbReference type="EC" id="3.1.-.-" evidence="4"/>
<sequence>MRVYLIFFLLIIFFLSSACEGKIPTKESRPSPSSQISLKQKSTPQRSSSISVSAVGDVLIHDRVYNDAKTESGYNFMPMLKQVKPFLEDTTITMANQETMIGGKELGLSGYPTFNSPKEIGNNLKELGVDVVTLANNHSLDQGANGIRKALSHWNKLGMMYTGVYKNKEDSEHIRVYDTKKGINVAFLSYTYGTNGIPVPKDKPYLVNLIDKGKMKQDILKAKKISDAVILSLHFGKQYEPLPSQRQKDLVQFAADQGVHAVIGHHPHVLQPIEWVEGKQGNKMLAVYSLGNFFSGQDSFPKRVGGIIKFNLIKENGNVEVENPRFVLTYVTSSGPHNYEVIPMHKLTSHQLSNHKQVIREKKQHLSQWMPDLTFIE</sequence>
<protein>
    <submittedName>
        <fullName evidence="4">CapA family protein</fullName>
        <ecNumber evidence="4">3.1.-.-</ecNumber>
    </submittedName>
</protein>
<dbReference type="Gene3D" id="3.60.21.10">
    <property type="match status" value="1"/>
</dbReference>
<dbReference type="InterPro" id="IPR029052">
    <property type="entry name" value="Metallo-depent_PP-like"/>
</dbReference>
<comment type="similarity">
    <text evidence="1">Belongs to the CapA family.</text>
</comment>
<dbReference type="RefSeq" id="WP_283076703.1">
    <property type="nucleotide sequence ID" value="NZ_CP121671.1"/>
</dbReference>
<proteinExistence type="inferred from homology"/>
<accession>A0ABY8IY06</accession>
<evidence type="ECO:0000313" key="4">
    <source>
        <dbReference type="EMBL" id="WFT74707.1"/>
    </source>
</evidence>
<feature type="region of interest" description="Disordered" evidence="2">
    <location>
        <begin position="24"/>
        <end position="49"/>
    </location>
</feature>
<evidence type="ECO:0000256" key="1">
    <source>
        <dbReference type="ARBA" id="ARBA00005662"/>
    </source>
</evidence>
<feature type="domain" description="Capsule synthesis protein CapA" evidence="3">
    <location>
        <begin position="51"/>
        <end position="297"/>
    </location>
</feature>
<name>A0ABY8IY06_9BACI</name>
<feature type="compositionally biased region" description="Polar residues" evidence="2">
    <location>
        <begin position="30"/>
        <end position="49"/>
    </location>
</feature>
<dbReference type="EMBL" id="CP121671">
    <property type="protein sequence ID" value="WFT74707.1"/>
    <property type="molecule type" value="Genomic_DNA"/>
</dbReference>
<gene>
    <name evidence="4" type="ORF">P9989_20575</name>
</gene>
<keyword evidence="5" id="KW-1185">Reference proteome</keyword>
<dbReference type="InterPro" id="IPR019079">
    <property type="entry name" value="Capsule_synth_CapA"/>
</dbReference>
<evidence type="ECO:0000313" key="5">
    <source>
        <dbReference type="Proteomes" id="UP001221597"/>
    </source>
</evidence>
<dbReference type="PANTHER" id="PTHR33393:SF12">
    <property type="entry name" value="CAPSULE BIOSYNTHESIS PROTEIN CAPA"/>
    <property type="match status" value="1"/>
</dbReference>
<dbReference type="PROSITE" id="PS51257">
    <property type="entry name" value="PROKAR_LIPOPROTEIN"/>
    <property type="match status" value="1"/>
</dbReference>
<keyword evidence="4" id="KW-0378">Hydrolase</keyword>
<dbReference type="SMART" id="SM00854">
    <property type="entry name" value="PGA_cap"/>
    <property type="match status" value="1"/>
</dbReference>
<dbReference type="Pfam" id="PF09587">
    <property type="entry name" value="PGA_cap"/>
    <property type="match status" value="1"/>
</dbReference>